<dbReference type="PANTHER" id="PTHR43855:SF1">
    <property type="entry name" value="THIOSULFATE SULFURTRANSFERASE"/>
    <property type="match status" value="1"/>
</dbReference>
<dbReference type="SMART" id="SM00450">
    <property type="entry name" value="RHOD"/>
    <property type="match status" value="2"/>
</dbReference>
<name>A0A1W6CYQ2_9RHOB</name>
<evidence type="ECO:0000313" key="5">
    <source>
        <dbReference type="Proteomes" id="UP000193017"/>
    </source>
</evidence>
<dbReference type="Pfam" id="PF00581">
    <property type="entry name" value="Rhodanese"/>
    <property type="match status" value="2"/>
</dbReference>
<dbReference type="InterPro" id="IPR001763">
    <property type="entry name" value="Rhodanese-like_dom"/>
</dbReference>
<keyword evidence="4" id="KW-0808">Transferase</keyword>
<keyword evidence="2" id="KW-0732">Signal</keyword>
<dbReference type="SUPFAM" id="SSF52821">
    <property type="entry name" value="Rhodanese/Cell cycle control phosphatase"/>
    <property type="match status" value="2"/>
</dbReference>
<evidence type="ECO:0000259" key="3">
    <source>
        <dbReference type="PROSITE" id="PS50206"/>
    </source>
</evidence>
<dbReference type="CDD" id="cd01448">
    <property type="entry name" value="TST_Repeat_1"/>
    <property type="match status" value="1"/>
</dbReference>
<keyword evidence="5" id="KW-1185">Reference proteome</keyword>
<organism evidence="4 5">
    <name type="scientific">Paracoccus contaminans</name>
    <dbReference type="NCBI Taxonomy" id="1945662"/>
    <lineage>
        <taxon>Bacteria</taxon>
        <taxon>Pseudomonadati</taxon>
        <taxon>Pseudomonadota</taxon>
        <taxon>Alphaproteobacteria</taxon>
        <taxon>Rhodobacterales</taxon>
        <taxon>Paracoccaceae</taxon>
        <taxon>Paracoccus</taxon>
    </lineage>
</organism>
<protein>
    <submittedName>
        <fullName evidence="4">Sulfurtransferase</fullName>
    </submittedName>
</protein>
<feature type="signal peptide" evidence="2">
    <location>
        <begin position="1"/>
        <end position="21"/>
    </location>
</feature>
<dbReference type="OrthoDB" id="9781034at2"/>
<dbReference type="PANTHER" id="PTHR43855">
    <property type="entry name" value="THIOSULFATE SULFURTRANSFERASE"/>
    <property type="match status" value="1"/>
</dbReference>
<keyword evidence="1" id="KW-0677">Repeat</keyword>
<accession>A0A1W6CYQ2</accession>
<dbReference type="Proteomes" id="UP000193017">
    <property type="component" value="Chromosome"/>
</dbReference>
<reference evidence="4 5" key="1">
    <citation type="submission" date="2017-03" db="EMBL/GenBank/DDBJ databases">
        <title>Genome sequence of Paracoccus contaminans isolated from a water microcosm.</title>
        <authorList>
            <person name="Aurass P."/>
            <person name="Karste S."/>
            <person name="Trost E."/>
            <person name="Glaeser S.P."/>
            <person name="Kaempfer P."/>
            <person name="Flieger A."/>
        </authorList>
    </citation>
    <scope>NUCLEOTIDE SEQUENCE [LARGE SCALE GENOMIC DNA]</scope>
    <source>
        <strain evidence="5">RKI 16-01929T\LMG 29738T\CCM 8701T\CIP 111112T</strain>
    </source>
</reference>
<dbReference type="EMBL" id="CP020612">
    <property type="protein sequence ID" value="ARJ69988.1"/>
    <property type="molecule type" value="Genomic_DNA"/>
</dbReference>
<feature type="domain" description="Rhodanese" evidence="3">
    <location>
        <begin position="56"/>
        <end position="166"/>
    </location>
</feature>
<dbReference type="PROSITE" id="PS50206">
    <property type="entry name" value="RHODANESE_3"/>
    <property type="match status" value="2"/>
</dbReference>
<dbReference type="InterPro" id="IPR051126">
    <property type="entry name" value="Thiosulfate_sulfurtransferase"/>
</dbReference>
<dbReference type="Gene3D" id="3.40.250.10">
    <property type="entry name" value="Rhodanese-like domain"/>
    <property type="match status" value="2"/>
</dbReference>
<evidence type="ECO:0000256" key="2">
    <source>
        <dbReference type="SAM" id="SignalP"/>
    </source>
</evidence>
<evidence type="ECO:0000256" key="1">
    <source>
        <dbReference type="ARBA" id="ARBA00022737"/>
    </source>
</evidence>
<dbReference type="InterPro" id="IPR036873">
    <property type="entry name" value="Rhodanese-like_dom_sf"/>
</dbReference>
<dbReference type="RefSeq" id="WP_085378107.1">
    <property type="nucleotide sequence ID" value="NZ_CP020612.1"/>
</dbReference>
<gene>
    <name evidence="4" type="ORF">B0A89_10455</name>
</gene>
<dbReference type="STRING" id="1945662.B0A89_10455"/>
<dbReference type="GO" id="GO:0016740">
    <property type="term" value="F:transferase activity"/>
    <property type="evidence" value="ECO:0007669"/>
    <property type="project" value="UniProtKB-KW"/>
</dbReference>
<sequence>MRSLAPLLAAAAFIATPPAFAAPAPGQPAAAEAAAPVQPQAARLGPLITAPQLAAAGAGPLILDIRGEAYGQGHIPGALDAPYKLFRGPADNPGALVPVERLQATLSGLGLSKDRPVVIVHQGSDQDDFGSAARVYWTLKSAGIQDIAILNGGMNAWAAAGLPADTAPVAPQPTQLAITWDDRWTASEDEVARIAAGQEDARLLDARPAEFFQGSKAHAAASAPGTVPGAQSVPHTEWFAGQTPSVAPPATAADIAARLGIRPGGEVVTFCNTGHWAATEWFALSELAGLPNVRMYPESMVGYTKGDHQIANKPGLVDNLMRQIKGL</sequence>
<proteinExistence type="predicted"/>
<evidence type="ECO:0000313" key="4">
    <source>
        <dbReference type="EMBL" id="ARJ69988.1"/>
    </source>
</evidence>
<dbReference type="AlphaFoldDB" id="A0A1W6CYQ2"/>
<feature type="domain" description="Rhodanese" evidence="3">
    <location>
        <begin position="197"/>
        <end position="312"/>
    </location>
</feature>
<feature type="chain" id="PRO_5013026531" evidence="2">
    <location>
        <begin position="22"/>
        <end position="327"/>
    </location>
</feature>
<dbReference type="KEGG" id="pcon:B0A89_10455"/>